<dbReference type="InterPro" id="IPR036928">
    <property type="entry name" value="AS_sf"/>
</dbReference>
<evidence type="ECO:0000256" key="1">
    <source>
        <dbReference type="ARBA" id="ARBA00009199"/>
    </source>
</evidence>
<dbReference type="EMBL" id="JAFIMR010000048">
    <property type="protein sequence ID" value="KAI1855940.1"/>
    <property type="molecule type" value="Genomic_DNA"/>
</dbReference>
<evidence type="ECO:0000313" key="3">
    <source>
        <dbReference type="Proteomes" id="UP000829685"/>
    </source>
</evidence>
<keyword evidence="3" id="KW-1185">Reference proteome</keyword>
<gene>
    <name evidence="2" type="ORF">JX265_012023</name>
</gene>
<reference evidence="2" key="1">
    <citation type="submission" date="2021-03" db="EMBL/GenBank/DDBJ databases">
        <title>Revisited historic fungal species revealed as producer of novel bioactive compounds through whole genome sequencing and comparative genomics.</title>
        <authorList>
            <person name="Vignolle G.A."/>
            <person name="Hochenegger N."/>
            <person name="Mach R.L."/>
            <person name="Mach-Aigner A.R."/>
            <person name="Javad Rahimi M."/>
            <person name="Salim K.A."/>
            <person name="Chan C.M."/>
            <person name="Lim L.B.L."/>
            <person name="Cai F."/>
            <person name="Druzhinina I.S."/>
            <person name="U'Ren J.M."/>
            <person name="Derntl C."/>
        </authorList>
    </citation>
    <scope>NUCLEOTIDE SEQUENCE</scope>
    <source>
        <strain evidence="2">TUCIM 5799</strain>
    </source>
</reference>
<dbReference type="PANTHER" id="PTHR46072">
    <property type="entry name" value="AMIDASE-RELATED-RELATED"/>
    <property type="match status" value="1"/>
</dbReference>
<dbReference type="OrthoDB" id="6428749at2759"/>
<protein>
    <submittedName>
        <fullName evidence="2">Uncharacterized protein</fullName>
    </submittedName>
</protein>
<proteinExistence type="inferred from homology"/>
<dbReference type="PANTHER" id="PTHR46072:SF3">
    <property type="entry name" value="AMIDASE"/>
    <property type="match status" value="1"/>
</dbReference>
<evidence type="ECO:0000313" key="2">
    <source>
        <dbReference type="EMBL" id="KAI1855940.1"/>
    </source>
</evidence>
<dbReference type="SUPFAM" id="SSF75304">
    <property type="entry name" value="Amidase signature (AS) enzymes"/>
    <property type="match status" value="1"/>
</dbReference>
<name>A0A9P9WB36_9PEZI</name>
<dbReference type="AlphaFoldDB" id="A0A9P9WB36"/>
<organism evidence="2 3">
    <name type="scientific">Neoarthrinium moseri</name>
    <dbReference type="NCBI Taxonomy" id="1658444"/>
    <lineage>
        <taxon>Eukaryota</taxon>
        <taxon>Fungi</taxon>
        <taxon>Dikarya</taxon>
        <taxon>Ascomycota</taxon>
        <taxon>Pezizomycotina</taxon>
        <taxon>Sordariomycetes</taxon>
        <taxon>Xylariomycetidae</taxon>
        <taxon>Amphisphaeriales</taxon>
        <taxon>Apiosporaceae</taxon>
        <taxon>Neoarthrinium</taxon>
    </lineage>
</organism>
<accession>A0A9P9WB36</accession>
<comment type="caution">
    <text evidence="2">The sequence shown here is derived from an EMBL/GenBank/DDBJ whole genome shotgun (WGS) entry which is preliminary data.</text>
</comment>
<sequence>MVSQIQHYQSIPAKKNVQQENSIPKAWQIVPERFQNATSVMDAPLACGLLNEAEFKITSDYDATALLEQLKAGVWSAEQVTDAFCKRAAIAQQLVN</sequence>
<comment type="similarity">
    <text evidence="1">Belongs to the amidase family.</text>
</comment>
<dbReference type="Proteomes" id="UP000829685">
    <property type="component" value="Unassembled WGS sequence"/>
</dbReference>